<dbReference type="EMBL" id="REGN01001033">
    <property type="protein sequence ID" value="RNA37535.1"/>
    <property type="molecule type" value="Genomic_DNA"/>
</dbReference>
<dbReference type="AlphaFoldDB" id="A0A3M7SPA7"/>
<dbReference type="Proteomes" id="UP000276133">
    <property type="component" value="Unassembled WGS sequence"/>
</dbReference>
<gene>
    <name evidence="1" type="ORF">BpHYR1_003762</name>
</gene>
<proteinExistence type="predicted"/>
<evidence type="ECO:0000313" key="1">
    <source>
        <dbReference type="EMBL" id="RNA37535.1"/>
    </source>
</evidence>
<accession>A0A3M7SPA7</accession>
<protein>
    <submittedName>
        <fullName evidence="1">Uncharacterized protein</fullName>
    </submittedName>
</protein>
<sequence length="64" mass="7543">MFKKNSDILYLYLSFVKGVKVHEKDSQNLTLKLFTFFFFSLSMQGKNQKFISCIREVNPFEGIP</sequence>
<keyword evidence="2" id="KW-1185">Reference proteome</keyword>
<comment type="caution">
    <text evidence="1">The sequence shown here is derived from an EMBL/GenBank/DDBJ whole genome shotgun (WGS) entry which is preliminary data.</text>
</comment>
<evidence type="ECO:0000313" key="2">
    <source>
        <dbReference type="Proteomes" id="UP000276133"/>
    </source>
</evidence>
<reference evidence="1 2" key="1">
    <citation type="journal article" date="2018" name="Sci. Rep.">
        <title>Genomic signatures of local adaptation to the degree of environmental predictability in rotifers.</title>
        <authorList>
            <person name="Franch-Gras L."/>
            <person name="Hahn C."/>
            <person name="Garcia-Roger E.M."/>
            <person name="Carmona M.J."/>
            <person name="Serra M."/>
            <person name="Gomez A."/>
        </authorList>
    </citation>
    <scope>NUCLEOTIDE SEQUENCE [LARGE SCALE GENOMIC DNA]</scope>
    <source>
        <strain evidence="1">HYR1</strain>
    </source>
</reference>
<organism evidence="1 2">
    <name type="scientific">Brachionus plicatilis</name>
    <name type="common">Marine rotifer</name>
    <name type="synonym">Brachionus muelleri</name>
    <dbReference type="NCBI Taxonomy" id="10195"/>
    <lineage>
        <taxon>Eukaryota</taxon>
        <taxon>Metazoa</taxon>
        <taxon>Spiralia</taxon>
        <taxon>Gnathifera</taxon>
        <taxon>Rotifera</taxon>
        <taxon>Eurotatoria</taxon>
        <taxon>Monogononta</taxon>
        <taxon>Pseudotrocha</taxon>
        <taxon>Ploima</taxon>
        <taxon>Brachionidae</taxon>
        <taxon>Brachionus</taxon>
    </lineage>
</organism>
<name>A0A3M7SPA7_BRAPC</name>